<dbReference type="OrthoDB" id="2991836at2759"/>
<keyword evidence="2" id="KW-1185">Reference proteome</keyword>
<accession>A0A284S224</accession>
<dbReference type="EMBL" id="FUEG01000026">
    <property type="protein sequence ID" value="SJL15080.1"/>
    <property type="molecule type" value="Genomic_DNA"/>
</dbReference>
<organism evidence="1 2">
    <name type="scientific">Armillaria ostoyae</name>
    <name type="common">Armillaria root rot fungus</name>
    <dbReference type="NCBI Taxonomy" id="47428"/>
    <lineage>
        <taxon>Eukaryota</taxon>
        <taxon>Fungi</taxon>
        <taxon>Dikarya</taxon>
        <taxon>Basidiomycota</taxon>
        <taxon>Agaricomycotina</taxon>
        <taxon>Agaricomycetes</taxon>
        <taxon>Agaricomycetidae</taxon>
        <taxon>Agaricales</taxon>
        <taxon>Marasmiineae</taxon>
        <taxon>Physalacriaceae</taxon>
        <taxon>Armillaria</taxon>
    </lineage>
</organism>
<name>A0A284S224_ARMOS</name>
<sequence>MEDEAVILAITLGMDVKDLVDIPDVDGRMAKFLQMTRDVPSDIIFGDWERIGHAPYRWAPQSLLNFPIFQLESFGPPGTCNLEGLHTTKYFAIDRASGIKYEFDVLGSTSEVKLPERPVLIFRPQDINRDVTIVDMNQKNVAGDSSEPLIVHIVGYLKLVASGGLSGIKPDDMLEGTMTSNTQAWIIT</sequence>
<proteinExistence type="predicted"/>
<dbReference type="OMA" id="ETIAHEP"/>
<dbReference type="AlphaFoldDB" id="A0A284S224"/>
<gene>
    <name evidence="1" type="ORF">ARMOST_18562</name>
</gene>
<dbReference type="STRING" id="47428.A0A284S224"/>
<reference evidence="2" key="1">
    <citation type="journal article" date="2017" name="Nat. Ecol. Evol.">
        <title>Genome expansion and lineage-specific genetic innovations in the forest pathogenic fungi Armillaria.</title>
        <authorList>
            <person name="Sipos G."/>
            <person name="Prasanna A.N."/>
            <person name="Walter M.C."/>
            <person name="O'Connor E."/>
            <person name="Balint B."/>
            <person name="Krizsan K."/>
            <person name="Kiss B."/>
            <person name="Hess J."/>
            <person name="Varga T."/>
            <person name="Slot J."/>
            <person name="Riley R."/>
            <person name="Boka B."/>
            <person name="Rigling D."/>
            <person name="Barry K."/>
            <person name="Lee J."/>
            <person name="Mihaltcheva S."/>
            <person name="LaButti K."/>
            <person name="Lipzen A."/>
            <person name="Waldron R."/>
            <person name="Moloney N.M."/>
            <person name="Sperisen C."/>
            <person name="Kredics L."/>
            <person name="Vagvoelgyi C."/>
            <person name="Patrignani A."/>
            <person name="Fitzpatrick D."/>
            <person name="Nagy I."/>
            <person name="Doyle S."/>
            <person name="Anderson J.B."/>
            <person name="Grigoriev I.V."/>
            <person name="Gueldener U."/>
            <person name="Muensterkoetter M."/>
            <person name="Nagy L.G."/>
        </authorList>
    </citation>
    <scope>NUCLEOTIDE SEQUENCE [LARGE SCALE GENOMIC DNA]</scope>
    <source>
        <strain evidence="2">C18/9</strain>
    </source>
</reference>
<evidence type="ECO:0000313" key="1">
    <source>
        <dbReference type="EMBL" id="SJL15080.1"/>
    </source>
</evidence>
<evidence type="ECO:0000313" key="2">
    <source>
        <dbReference type="Proteomes" id="UP000219338"/>
    </source>
</evidence>
<protein>
    <submittedName>
        <fullName evidence="1">Uncharacterized protein</fullName>
    </submittedName>
</protein>
<dbReference type="Proteomes" id="UP000219338">
    <property type="component" value="Unassembled WGS sequence"/>
</dbReference>